<evidence type="ECO:0008006" key="4">
    <source>
        <dbReference type="Google" id="ProtNLM"/>
    </source>
</evidence>
<protein>
    <recommendedName>
        <fullName evidence="4">DUF4321 domain-containing protein</fullName>
    </recommendedName>
</protein>
<evidence type="ECO:0000256" key="1">
    <source>
        <dbReference type="SAM" id="Phobius"/>
    </source>
</evidence>
<feature type="transmembrane region" description="Helical" evidence="1">
    <location>
        <begin position="50"/>
        <end position="79"/>
    </location>
</feature>
<organism evidence="2 3">
    <name type="scientific">Dictyoglomus turgidum (strain DSM 6724 / Z-1310)</name>
    <dbReference type="NCBI Taxonomy" id="515635"/>
    <lineage>
        <taxon>Bacteria</taxon>
        <taxon>Pseudomonadati</taxon>
        <taxon>Dictyoglomota</taxon>
        <taxon>Dictyoglomia</taxon>
        <taxon>Dictyoglomales</taxon>
        <taxon>Dictyoglomaceae</taxon>
        <taxon>Dictyoglomus</taxon>
    </lineage>
</organism>
<proteinExistence type="predicted"/>
<keyword evidence="1" id="KW-0812">Transmembrane</keyword>
<dbReference type="RefSeq" id="WP_012583461.1">
    <property type="nucleotide sequence ID" value="NC_011661.1"/>
</dbReference>
<dbReference type="HOGENOM" id="CLU_166657_2_1_0"/>
<evidence type="ECO:0000313" key="2">
    <source>
        <dbReference type="EMBL" id="ACK42378.1"/>
    </source>
</evidence>
<dbReference type="eggNOG" id="ENOG5033BT9">
    <property type="taxonomic scope" value="Bacteria"/>
</dbReference>
<keyword evidence="1" id="KW-0472">Membrane</keyword>
<dbReference type="KEGG" id="dtu:Dtur_1099"/>
<dbReference type="EnsemblBacteria" id="ACK42378">
    <property type="protein sequence ID" value="ACK42378"/>
    <property type="gene ID" value="Dtur_1099"/>
</dbReference>
<dbReference type="Proteomes" id="UP000007719">
    <property type="component" value="Chromosome"/>
</dbReference>
<dbReference type="EMBL" id="CP001251">
    <property type="protein sequence ID" value="ACK42378.1"/>
    <property type="molecule type" value="Genomic_DNA"/>
</dbReference>
<keyword evidence="1" id="KW-1133">Transmembrane helix</keyword>
<dbReference type="InParanoid" id="B8E2A1"/>
<evidence type="ECO:0000313" key="3">
    <source>
        <dbReference type="Proteomes" id="UP000007719"/>
    </source>
</evidence>
<dbReference type="STRING" id="515635.Dtur_1099"/>
<gene>
    <name evidence="2" type="ordered locus">Dtur_1099</name>
</gene>
<keyword evidence="3" id="KW-1185">Reference proteome</keyword>
<name>B8E2A1_DICTD</name>
<accession>B8E2A1</accession>
<dbReference type="AlphaFoldDB" id="B8E2A1"/>
<sequence>MRRNKTSTRMFILLLILGFLVGGVLAEALSDKLEILKKGINIGFSPINLDFYFFVFTLGFDLRLNLGSVIGVLIVLLFYKI</sequence>
<dbReference type="InterPro" id="IPR025470">
    <property type="entry name" value="DUF4321"/>
</dbReference>
<dbReference type="Pfam" id="PF14209">
    <property type="entry name" value="DUF4321"/>
    <property type="match status" value="1"/>
</dbReference>
<dbReference type="OrthoDB" id="1955622at2"/>
<reference evidence="3" key="1">
    <citation type="journal article" date="2016" name="Front. Microbiol.">
        <title>The complete genome sequence of hyperthermophile Dictyoglomus turgidum DSM 6724 reveals a specialized carbohydrate fermentor.</title>
        <authorList>
            <person name="Brumm P.J."/>
            <person name="Gowda K."/>
            <person name="Robb F.T."/>
            <person name="Mead D.A."/>
        </authorList>
    </citation>
    <scope>NUCLEOTIDE SEQUENCE [LARGE SCALE GENOMIC DNA]</scope>
    <source>
        <strain evidence="3">DSM 6724 / Z-1310</strain>
    </source>
</reference>